<dbReference type="PANTHER" id="PTHR12820:SF0">
    <property type="entry name" value="VACUOLAR PROTEIN SORTING-ASSOCIATED PROTEIN 53 HOMOLOG"/>
    <property type="match status" value="1"/>
</dbReference>
<evidence type="ECO:0000259" key="1">
    <source>
        <dbReference type="Pfam" id="PF04100"/>
    </source>
</evidence>
<gene>
    <name evidence="2" type="primary">Vps53</name>
    <name evidence="2" type="ORF">EYF80_063371</name>
</gene>
<dbReference type="EMBL" id="SRLO01010117">
    <property type="protein sequence ID" value="TNN26492.1"/>
    <property type="molecule type" value="Genomic_DNA"/>
</dbReference>
<dbReference type="Proteomes" id="UP000314294">
    <property type="component" value="Unassembled WGS sequence"/>
</dbReference>
<feature type="domain" description="Vps53 N-terminal" evidence="1">
    <location>
        <begin position="1"/>
        <end position="68"/>
    </location>
</feature>
<dbReference type="GO" id="GO:0042147">
    <property type="term" value="P:retrograde transport, endosome to Golgi"/>
    <property type="evidence" value="ECO:0007669"/>
    <property type="project" value="InterPro"/>
</dbReference>
<keyword evidence="3" id="KW-1185">Reference proteome</keyword>
<dbReference type="Pfam" id="PF04100">
    <property type="entry name" value="Vps53_N"/>
    <property type="match status" value="1"/>
</dbReference>
<dbReference type="InterPro" id="IPR007234">
    <property type="entry name" value="Vps53_N"/>
</dbReference>
<protein>
    <submittedName>
        <fullName evidence="2">Vacuolar protein sorting-associated protein 53</fullName>
    </submittedName>
</protein>
<evidence type="ECO:0000313" key="2">
    <source>
        <dbReference type="EMBL" id="TNN26492.1"/>
    </source>
</evidence>
<dbReference type="AlphaFoldDB" id="A0A4Z2EDY8"/>
<dbReference type="InterPro" id="IPR039766">
    <property type="entry name" value="Vps53"/>
</dbReference>
<dbReference type="GO" id="GO:0000938">
    <property type="term" value="C:GARP complex"/>
    <property type="evidence" value="ECO:0007669"/>
    <property type="project" value="InterPro"/>
</dbReference>
<comment type="caution">
    <text evidence="2">The sequence shown here is derived from an EMBL/GenBank/DDBJ whole genome shotgun (WGS) entry which is preliminary data.</text>
</comment>
<sequence>MTRKRQYGEVANLLQGVVNVLEHFHKYMSIPQIRQLSERVKAAQSELGTQILADFEESFPSQGSKVKTDAVWESRCSDRLNVVI</sequence>
<dbReference type="OrthoDB" id="10261632at2759"/>
<accession>A0A4Z2EDY8</accession>
<name>A0A4Z2EDY8_9TELE</name>
<organism evidence="2 3">
    <name type="scientific">Liparis tanakae</name>
    <name type="common">Tanaka's snailfish</name>
    <dbReference type="NCBI Taxonomy" id="230148"/>
    <lineage>
        <taxon>Eukaryota</taxon>
        <taxon>Metazoa</taxon>
        <taxon>Chordata</taxon>
        <taxon>Craniata</taxon>
        <taxon>Vertebrata</taxon>
        <taxon>Euteleostomi</taxon>
        <taxon>Actinopterygii</taxon>
        <taxon>Neopterygii</taxon>
        <taxon>Teleostei</taxon>
        <taxon>Neoteleostei</taxon>
        <taxon>Acanthomorphata</taxon>
        <taxon>Eupercaria</taxon>
        <taxon>Perciformes</taxon>
        <taxon>Cottioidei</taxon>
        <taxon>Cottales</taxon>
        <taxon>Liparidae</taxon>
        <taxon>Liparis</taxon>
    </lineage>
</organism>
<reference evidence="2 3" key="1">
    <citation type="submission" date="2019-03" db="EMBL/GenBank/DDBJ databases">
        <title>First draft genome of Liparis tanakae, snailfish: a comprehensive survey of snailfish specific genes.</title>
        <authorList>
            <person name="Kim W."/>
            <person name="Song I."/>
            <person name="Jeong J.-H."/>
            <person name="Kim D."/>
            <person name="Kim S."/>
            <person name="Ryu S."/>
            <person name="Song J.Y."/>
            <person name="Lee S.K."/>
        </authorList>
    </citation>
    <scope>NUCLEOTIDE SEQUENCE [LARGE SCALE GENOMIC DNA]</scope>
    <source>
        <tissue evidence="2">Muscle</tissue>
    </source>
</reference>
<evidence type="ECO:0000313" key="3">
    <source>
        <dbReference type="Proteomes" id="UP000314294"/>
    </source>
</evidence>
<dbReference type="GO" id="GO:0005829">
    <property type="term" value="C:cytosol"/>
    <property type="evidence" value="ECO:0007669"/>
    <property type="project" value="GOC"/>
</dbReference>
<dbReference type="PANTHER" id="PTHR12820">
    <property type="entry name" value="VACUOLAR SORTING PROTEIN 53"/>
    <property type="match status" value="1"/>
</dbReference>
<proteinExistence type="predicted"/>